<evidence type="ECO:0000313" key="1">
    <source>
        <dbReference type="EMBL" id="KAA6342183.1"/>
    </source>
</evidence>
<sequence length="92" mass="10325">MITNEILTDKQIKDLQELGVSISSEARVSLSDIMHLILSKGCITKLELCDKGVFVQSGYIWCVREDAMDAMHALLCQLIIGEKINPEEVNFK</sequence>
<dbReference type="EMBL" id="SNRY01000340">
    <property type="protein sequence ID" value="KAA6342183.1"/>
    <property type="molecule type" value="Genomic_DNA"/>
</dbReference>
<name>A0A5J4SAB5_9ZZZZ</name>
<comment type="caution">
    <text evidence="1">The sequence shown here is derived from an EMBL/GenBank/DDBJ whole genome shotgun (WGS) entry which is preliminary data.</text>
</comment>
<organism evidence="1">
    <name type="scientific">termite gut metagenome</name>
    <dbReference type="NCBI Taxonomy" id="433724"/>
    <lineage>
        <taxon>unclassified sequences</taxon>
        <taxon>metagenomes</taxon>
        <taxon>organismal metagenomes</taxon>
    </lineage>
</organism>
<dbReference type="AlphaFoldDB" id="A0A5J4SAB5"/>
<reference evidence="1" key="1">
    <citation type="submission" date="2019-03" db="EMBL/GenBank/DDBJ databases">
        <title>Single cell metagenomics reveals metabolic interactions within the superorganism composed of flagellate Streblomastix strix and complex community of Bacteroidetes bacteria on its surface.</title>
        <authorList>
            <person name="Treitli S.C."/>
            <person name="Kolisko M."/>
            <person name="Husnik F."/>
            <person name="Keeling P."/>
            <person name="Hampl V."/>
        </authorList>
    </citation>
    <scope>NUCLEOTIDE SEQUENCE</scope>
    <source>
        <strain evidence="1">STM</strain>
    </source>
</reference>
<protein>
    <submittedName>
        <fullName evidence="1">Uncharacterized protein</fullName>
    </submittedName>
</protein>
<gene>
    <name evidence="1" type="ORF">EZS27_010037</name>
</gene>
<accession>A0A5J4SAB5</accession>
<proteinExistence type="predicted"/>